<accession>A0ACC3SRE8</accession>
<protein>
    <submittedName>
        <fullName evidence="1">Major facilitator superfamily domain-containing protein</fullName>
    </submittedName>
</protein>
<proteinExistence type="predicted"/>
<dbReference type="EMBL" id="MU971502">
    <property type="protein sequence ID" value="KAK9234198.1"/>
    <property type="molecule type" value="Genomic_DNA"/>
</dbReference>
<evidence type="ECO:0000313" key="2">
    <source>
        <dbReference type="Proteomes" id="UP001433508"/>
    </source>
</evidence>
<evidence type="ECO:0000313" key="1">
    <source>
        <dbReference type="EMBL" id="KAK9234198.1"/>
    </source>
</evidence>
<comment type="caution">
    <text evidence="1">The sequence shown here is derived from an EMBL/GenBank/DDBJ whole genome shotgun (WGS) entry which is preliminary data.</text>
</comment>
<name>A0ACC3SRE8_LIPKO</name>
<reference evidence="2" key="1">
    <citation type="journal article" date="2024" name="Front. Bioeng. Biotechnol.">
        <title>Genome-scale model development and genomic sequencing of the oleaginous clade Lipomyces.</title>
        <authorList>
            <person name="Czajka J.J."/>
            <person name="Han Y."/>
            <person name="Kim J."/>
            <person name="Mondo S.J."/>
            <person name="Hofstad B.A."/>
            <person name="Robles A."/>
            <person name="Haridas S."/>
            <person name="Riley R."/>
            <person name="LaButti K."/>
            <person name="Pangilinan J."/>
            <person name="Andreopoulos W."/>
            <person name="Lipzen A."/>
            <person name="Yan J."/>
            <person name="Wang M."/>
            <person name="Ng V."/>
            <person name="Grigoriev I.V."/>
            <person name="Spatafora J.W."/>
            <person name="Magnuson J.K."/>
            <person name="Baker S.E."/>
            <person name="Pomraning K.R."/>
        </authorList>
    </citation>
    <scope>NUCLEOTIDE SEQUENCE [LARGE SCALE GENOMIC DNA]</scope>
    <source>
        <strain evidence="2">CBS 7786</strain>
    </source>
</reference>
<keyword evidence="2" id="KW-1185">Reference proteome</keyword>
<sequence length="551" mass="61355">MTDTEISKQSGDYDSARDVEALTDDELSPQLSQREQVLDRVRSDRYIAKETVGANGLDHLDPSGKSLPPFGGGRPYPPMLPAREQYIVEYTGPDDPYHPLNWSALKKIKIMSILGFATMGVTWGSSIFASATEEIADRFDISLVVAIVGMSLYVFGFAAGPLCWAPLSEMYGRRLPVLIGIFGFAVFNLSVARAYDLQTIMICRFFAGFFGASCLAVVPATFNDIFTNEWRGTALVCFATAVFCGPLVAPIIGGFIVYSYLGWRWTEYITMIWGFFAFTLVLFFVDETYAPVVLVRKAARLRRETGNWGIHARQEQTELDFKGLLERNFSRPVKMLFTEPIMFLVTLYSAFIYGMLYLLLEAYPIIFVEGYGMSPSIGELPYFGMIVGELLGCAIVFVFEPMTVRAMKANNSKPVPELRLLPTIIGGIFFPIGMFWLTWTGAYPQHVHWIVPTVAGIFVGSGIILIFLSLITYLIEAYMMFAASAMAANTFLRSGFGAGFPLFADAMFHNLGIQWAGTLLGCLGLMLIPVPVMFFIYGKRLRTLSKYAPDM</sequence>
<gene>
    <name evidence="1" type="ORF">V1525DRAFT_435842</name>
</gene>
<dbReference type="Proteomes" id="UP001433508">
    <property type="component" value="Unassembled WGS sequence"/>
</dbReference>
<organism evidence="1 2">
    <name type="scientific">Lipomyces kononenkoae</name>
    <name type="common">Yeast</name>
    <dbReference type="NCBI Taxonomy" id="34357"/>
    <lineage>
        <taxon>Eukaryota</taxon>
        <taxon>Fungi</taxon>
        <taxon>Dikarya</taxon>
        <taxon>Ascomycota</taxon>
        <taxon>Saccharomycotina</taxon>
        <taxon>Lipomycetes</taxon>
        <taxon>Lipomycetales</taxon>
        <taxon>Lipomycetaceae</taxon>
        <taxon>Lipomyces</taxon>
    </lineage>
</organism>